<feature type="region of interest" description="Disordered" evidence="1">
    <location>
        <begin position="158"/>
        <end position="209"/>
    </location>
</feature>
<keyword evidence="2" id="KW-1133">Transmembrane helix</keyword>
<dbReference type="PATRIC" id="fig|1227493.4.peg.802"/>
<dbReference type="AlphaFoldDB" id="M0A664"/>
<evidence type="ECO:0000256" key="1">
    <source>
        <dbReference type="SAM" id="MobiDB-lite"/>
    </source>
</evidence>
<keyword evidence="2" id="KW-0812">Transmembrane</keyword>
<reference evidence="4 5" key="1">
    <citation type="journal article" date="2014" name="PLoS Genet.">
        <title>Phylogenetically driven sequencing of extremely halophilic archaea reveals strategies for static and dynamic osmo-response.</title>
        <authorList>
            <person name="Becker E.A."/>
            <person name="Seitzer P.M."/>
            <person name="Tritt A."/>
            <person name="Larsen D."/>
            <person name="Krusor M."/>
            <person name="Yao A.I."/>
            <person name="Wu D."/>
            <person name="Madern D."/>
            <person name="Eisen J.A."/>
            <person name="Darling A.E."/>
            <person name="Facciotti M.T."/>
        </authorList>
    </citation>
    <scope>NUCLEOTIDE SEQUENCE [LARGE SCALE GENOMIC DNA]</scope>
    <source>
        <strain evidence="4 5">JCM 10989</strain>
    </source>
</reference>
<feature type="compositionally biased region" description="Acidic residues" evidence="1">
    <location>
        <begin position="190"/>
        <end position="200"/>
    </location>
</feature>
<keyword evidence="5" id="KW-1185">Reference proteome</keyword>
<dbReference type="InterPro" id="IPR058421">
    <property type="entry name" value="DUF8108_C"/>
</dbReference>
<dbReference type="RefSeq" id="WP_006652086.1">
    <property type="nucleotide sequence ID" value="NZ_AOIM01000013.1"/>
</dbReference>
<comment type="caution">
    <text evidence="4">The sequence shown here is derived from an EMBL/GenBank/DDBJ whole genome shotgun (WGS) entry which is preliminary data.</text>
</comment>
<sequence length="209" mass="22715">MSDSNSAVVALADTVSELLYGIVGWLLVGLGLFAALTVSLNAVGEGLAGMEALLTALMLAVSFVFIALGIFVNPRFRRRLNRRHSLSTVGRVQSVDQRVIRSEEDCTERCVACQLPIEKGMVRRYRTEFALAGVPVYTDSVGHNHYCLSCSTAELQLPEATGEEEIESGNWSETPTETAGRTDTASDSENSLETEFETETTTDTSPTRD</sequence>
<evidence type="ECO:0000313" key="5">
    <source>
        <dbReference type="Proteomes" id="UP000011519"/>
    </source>
</evidence>
<dbReference type="STRING" id="1227493.C483_04184"/>
<proteinExistence type="predicted"/>
<dbReference type="Pfam" id="PF26413">
    <property type="entry name" value="DUF8108"/>
    <property type="match status" value="1"/>
</dbReference>
<name>M0A664_9EURY</name>
<dbReference type="OrthoDB" id="53394at2157"/>
<evidence type="ECO:0000313" key="4">
    <source>
        <dbReference type="EMBL" id="ELY93846.1"/>
    </source>
</evidence>
<evidence type="ECO:0000256" key="2">
    <source>
        <dbReference type="SAM" id="Phobius"/>
    </source>
</evidence>
<keyword evidence="2" id="KW-0472">Membrane</keyword>
<feature type="domain" description="DUF8108" evidence="3">
    <location>
        <begin position="82"/>
        <end position="151"/>
    </location>
</feature>
<gene>
    <name evidence="4" type="ORF">C483_04184</name>
</gene>
<feature type="compositionally biased region" description="Polar residues" evidence="1">
    <location>
        <begin position="169"/>
        <end position="187"/>
    </location>
</feature>
<feature type="transmembrane region" description="Helical" evidence="2">
    <location>
        <begin position="52"/>
        <end position="73"/>
    </location>
</feature>
<dbReference type="EMBL" id="AOIM01000013">
    <property type="protein sequence ID" value="ELY93846.1"/>
    <property type="molecule type" value="Genomic_DNA"/>
</dbReference>
<organism evidence="4 5">
    <name type="scientific">Natrialba hulunbeirensis JCM 10989</name>
    <dbReference type="NCBI Taxonomy" id="1227493"/>
    <lineage>
        <taxon>Archaea</taxon>
        <taxon>Methanobacteriati</taxon>
        <taxon>Methanobacteriota</taxon>
        <taxon>Stenosarchaea group</taxon>
        <taxon>Halobacteria</taxon>
        <taxon>Halobacteriales</taxon>
        <taxon>Natrialbaceae</taxon>
        <taxon>Natrialba</taxon>
    </lineage>
</organism>
<dbReference type="Proteomes" id="UP000011519">
    <property type="component" value="Unassembled WGS sequence"/>
</dbReference>
<evidence type="ECO:0000259" key="3">
    <source>
        <dbReference type="Pfam" id="PF26413"/>
    </source>
</evidence>
<feature type="transmembrane region" description="Helical" evidence="2">
    <location>
        <begin position="18"/>
        <end position="40"/>
    </location>
</feature>
<protein>
    <recommendedName>
        <fullName evidence="3">DUF8108 domain-containing protein</fullName>
    </recommendedName>
</protein>
<accession>M0A664</accession>